<accession>A0A7J0BQH0</accession>
<protein>
    <recommendedName>
        <fullName evidence="3">Transglutaminase family protein cysteine peptidase BTLCP</fullName>
    </recommendedName>
</protein>
<dbReference type="Gene3D" id="3.10.620.30">
    <property type="match status" value="1"/>
</dbReference>
<dbReference type="SUPFAM" id="SSF54001">
    <property type="entry name" value="Cysteine proteinases"/>
    <property type="match status" value="1"/>
</dbReference>
<name>A0A7J0BQH0_9BACT</name>
<dbReference type="RefSeq" id="WP_269892067.1">
    <property type="nucleotide sequence ID" value="NZ_CP087381.1"/>
</dbReference>
<dbReference type="EMBL" id="BLVO01000016">
    <property type="protein sequence ID" value="GFM35314.1"/>
    <property type="molecule type" value="Genomic_DNA"/>
</dbReference>
<dbReference type="AlphaFoldDB" id="A0A7J0BQH0"/>
<evidence type="ECO:0000313" key="2">
    <source>
        <dbReference type="Proteomes" id="UP000503840"/>
    </source>
</evidence>
<dbReference type="PANTHER" id="PTHR39327:SF1">
    <property type="entry name" value="BLR5470 PROTEIN"/>
    <property type="match status" value="1"/>
</dbReference>
<reference evidence="1 2" key="1">
    <citation type="submission" date="2020-05" db="EMBL/GenBank/DDBJ databases">
        <title>Draft genome sequence of Desulfovibrio sp. strain HN2T.</title>
        <authorList>
            <person name="Ueno A."/>
            <person name="Tamazawa S."/>
            <person name="Tamamura S."/>
            <person name="Murakami T."/>
            <person name="Kiyama T."/>
            <person name="Inomata H."/>
            <person name="Amano Y."/>
            <person name="Miyakawa K."/>
            <person name="Tamaki H."/>
            <person name="Naganuma T."/>
            <person name="Kaneko K."/>
        </authorList>
    </citation>
    <scope>NUCLEOTIDE SEQUENCE [LARGE SCALE GENOMIC DNA]</scope>
    <source>
        <strain evidence="1 2">HN2</strain>
    </source>
</reference>
<sequence>MAAKMLEGAKALPAQQRPSAFRQLITGTQQPAPAPAGKTGQNGRVRLFNTVEFKGPLKLVPQWSRVMQAMKAGKDKLSAVLPATGNGNARTAWKALRDSAAKDPLMEKLKKVNAYFNKYPYRLDQEIWGKTDYWATPAEFAEKSGDCEDYAISKYYALREMGIEADKLRIVALRDRIRGIGHAVLVVYAEGTAWVLDNQTDLVLSHDRYSHYQPQYSVNEHNRWAHVPTR</sequence>
<proteinExistence type="predicted"/>
<dbReference type="InterPro" id="IPR010319">
    <property type="entry name" value="Transglutaminase-like_Cys_pept"/>
</dbReference>
<evidence type="ECO:0000313" key="1">
    <source>
        <dbReference type="EMBL" id="GFM35314.1"/>
    </source>
</evidence>
<gene>
    <name evidence="1" type="ORF">DSM101010T_36790</name>
</gene>
<dbReference type="PANTHER" id="PTHR39327">
    <property type="match status" value="1"/>
</dbReference>
<organism evidence="1 2">
    <name type="scientific">Desulfovibrio subterraneus</name>
    <dbReference type="NCBI Taxonomy" id="2718620"/>
    <lineage>
        <taxon>Bacteria</taxon>
        <taxon>Pseudomonadati</taxon>
        <taxon>Thermodesulfobacteriota</taxon>
        <taxon>Desulfovibrionia</taxon>
        <taxon>Desulfovibrionales</taxon>
        <taxon>Desulfovibrionaceae</taxon>
        <taxon>Desulfovibrio</taxon>
    </lineage>
</organism>
<keyword evidence="2" id="KW-1185">Reference proteome</keyword>
<dbReference type="Proteomes" id="UP000503840">
    <property type="component" value="Unassembled WGS sequence"/>
</dbReference>
<dbReference type="InterPro" id="IPR038765">
    <property type="entry name" value="Papain-like_cys_pep_sf"/>
</dbReference>
<evidence type="ECO:0008006" key="3">
    <source>
        <dbReference type="Google" id="ProtNLM"/>
    </source>
</evidence>
<comment type="caution">
    <text evidence="1">The sequence shown here is derived from an EMBL/GenBank/DDBJ whole genome shotgun (WGS) entry which is preliminary data.</text>
</comment>
<dbReference type="Pfam" id="PF06035">
    <property type="entry name" value="Peptidase_C93"/>
    <property type="match status" value="1"/>
</dbReference>